<feature type="compositionally biased region" description="Polar residues" evidence="3">
    <location>
        <begin position="591"/>
        <end position="600"/>
    </location>
</feature>
<dbReference type="SMR" id="B4NE63"/>
<evidence type="ECO:0000256" key="3">
    <source>
        <dbReference type="SAM" id="MobiDB-lite"/>
    </source>
</evidence>
<dbReference type="Proteomes" id="UP000007798">
    <property type="component" value="Unassembled WGS sequence"/>
</dbReference>
<dbReference type="FunCoup" id="B4NE63">
    <property type="interactions" value="708"/>
</dbReference>
<gene>
    <name evidence="4" type="primary">Dwil\GK25583</name>
    <name evidence="4" type="ORF">Dwil_GK25583</name>
</gene>
<dbReference type="GO" id="GO:0045842">
    <property type="term" value="P:positive regulation of mitotic metaphase/anaphase transition"/>
    <property type="evidence" value="ECO:0007669"/>
    <property type="project" value="EnsemblMetazoa"/>
</dbReference>
<dbReference type="GO" id="GO:0051301">
    <property type="term" value="P:cell division"/>
    <property type="evidence" value="ECO:0007669"/>
    <property type="project" value="TreeGrafter"/>
</dbReference>
<dbReference type="PROSITE" id="PS50005">
    <property type="entry name" value="TPR"/>
    <property type="match status" value="2"/>
</dbReference>
<feature type="repeat" description="TPR" evidence="2">
    <location>
        <begin position="478"/>
        <end position="511"/>
    </location>
</feature>
<dbReference type="InterPro" id="IPR011990">
    <property type="entry name" value="TPR-like_helical_dom_sf"/>
</dbReference>
<evidence type="ECO:0000313" key="4">
    <source>
        <dbReference type="EMBL" id="EDW82032.2"/>
    </source>
</evidence>
<dbReference type="PANTHER" id="PTHR12558">
    <property type="entry name" value="CELL DIVISION CYCLE 16,23,27"/>
    <property type="match status" value="1"/>
</dbReference>
<dbReference type="InterPro" id="IPR019734">
    <property type="entry name" value="TPR_rpt"/>
</dbReference>
<reference evidence="4 5" key="1">
    <citation type="journal article" date="2007" name="Nature">
        <title>Evolution of genes and genomes on the Drosophila phylogeny.</title>
        <authorList>
            <consortium name="Drosophila 12 Genomes Consortium"/>
            <person name="Clark A.G."/>
            <person name="Eisen M.B."/>
            <person name="Smith D.R."/>
            <person name="Bergman C.M."/>
            <person name="Oliver B."/>
            <person name="Markow T.A."/>
            <person name="Kaufman T.C."/>
            <person name="Kellis M."/>
            <person name="Gelbart W."/>
            <person name="Iyer V.N."/>
            <person name="Pollard D.A."/>
            <person name="Sackton T.B."/>
            <person name="Larracuente A.M."/>
            <person name="Singh N.D."/>
            <person name="Abad J.P."/>
            <person name="Abt D.N."/>
            <person name="Adryan B."/>
            <person name="Aguade M."/>
            <person name="Akashi H."/>
            <person name="Anderson W.W."/>
            <person name="Aquadro C.F."/>
            <person name="Ardell D.H."/>
            <person name="Arguello R."/>
            <person name="Artieri C.G."/>
            <person name="Barbash D.A."/>
            <person name="Barker D."/>
            <person name="Barsanti P."/>
            <person name="Batterham P."/>
            <person name="Batzoglou S."/>
            <person name="Begun D."/>
            <person name="Bhutkar A."/>
            <person name="Blanco E."/>
            <person name="Bosak S.A."/>
            <person name="Bradley R.K."/>
            <person name="Brand A.D."/>
            <person name="Brent M.R."/>
            <person name="Brooks A.N."/>
            <person name="Brown R.H."/>
            <person name="Butlin R.K."/>
            <person name="Caggese C."/>
            <person name="Calvi B.R."/>
            <person name="Bernardo de Carvalho A."/>
            <person name="Caspi A."/>
            <person name="Castrezana S."/>
            <person name="Celniker S.E."/>
            <person name="Chang J.L."/>
            <person name="Chapple C."/>
            <person name="Chatterji S."/>
            <person name="Chinwalla A."/>
            <person name="Civetta A."/>
            <person name="Clifton S.W."/>
            <person name="Comeron J.M."/>
            <person name="Costello J.C."/>
            <person name="Coyne J.A."/>
            <person name="Daub J."/>
            <person name="David R.G."/>
            <person name="Delcher A.L."/>
            <person name="Delehaunty K."/>
            <person name="Do C.B."/>
            <person name="Ebling H."/>
            <person name="Edwards K."/>
            <person name="Eickbush T."/>
            <person name="Evans J.D."/>
            <person name="Filipski A."/>
            <person name="Findeiss S."/>
            <person name="Freyhult E."/>
            <person name="Fulton L."/>
            <person name="Fulton R."/>
            <person name="Garcia A.C."/>
            <person name="Gardiner A."/>
            <person name="Garfield D.A."/>
            <person name="Garvin B.E."/>
            <person name="Gibson G."/>
            <person name="Gilbert D."/>
            <person name="Gnerre S."/>
            <person name="Godfrey J."/>
            <person name="Good R."/>
            <person name="Gotea V."/>
            <person name="Gravely B."/>
            <person name="Greenberg A.J."/>
            <person name="Griffiths-Jones S."/>
            <person name="Gross S."/>
            <person name="Guigo R."/>
            <person name="Gustafson E.A."/>
            <person name="Haerty W."/>
            <person name="Hahn M.W."/>
            <person name="Halligan D.L."/>
            <person name="Halpern A.L."/>
            <person name="Halter G.M."/>
            <person name="Han M.V."/>
            <person name="Heger A."/>
            <person name="Hillier L."/>
            <person name="Hinrichs A.S."/>
            <person name="Holmes I."/>
            <person name="Hoskins R.A."/>
            <person name="Hubisz M.J."/>
            <person name="Hultmark D."/>
            <person name="Huntley M.A."/>
            <person name="Jaffe D.B."/>
            <person name="Jagadeeshan S."/>
            <person name="Jeck W.R."/>
            <person name="Johnson J."/>
            <person name="Jones C.D."/>
            <person name="Jordan W.C."/>
            <person name="Karpen G.H."/>
            <person name="Kataoka E."/>
            <person name="Keightley P.D."/>
            <person name="Kheradpour P."/>
            <person name="Kirkness E.F."/>
            <person name="Koerich L.B."/>
            <person name="Kristiansen K."/>
            <person name="Kudrna D."/>
            <person name="Kulathinal R.J."/>
            <person name="Kumar S."/>
            <person name="Kwok R."/>
            <person name="Lander E."/>
            <person name="Langley C.H."/>
            <person name="Lapoint R."/>
            <person name="Lazzaro B.P."/>
            <person name="Lee S.J."/>
            <person name="Levesque L."/>
            <person name="Li R."/>
            <person name="Lin C.F."/>
            <person name="Lin M.F."/>
            <person name="Lindblad-Toh K."/>
            <person name="Llopart A."/>
            <person name="Long M."/>
            <person name="Low L."/>
            <person name="Lozovsky E."/>
            <person name="Lu J."/>
            <person name="Luo M."/>
            <person name="Machado C.A."/>
            <person name="Makalowski W."/>
            <person name="Marzo M."/>
            <person name="Matsuda M."/>
            <person name="Matzkin L."/>
            <person name="McAllister B."/>
            <person name="McBride C.S."/>
            <person name="McKernan B."/>
            <person name="McKernan K."/>
            <person name="Mendez-Lago M."/>
            <person name="Minx P."/>
            <person name="Mollenhauer M.U."/>
            <person name="Montooth K."/>
            <person name="Mount S.M."/>
            <person name="Mu X."/>
            <person name="Myers E."/>
            <person name="Negre B."/>
            <person name="Newfeld S."/>
            <person name="Nielsen R."/>
            <person name="Noor M.A."/>
            <person name="O'Grady P."/>
            <person name="Pachter L."/>
            <person name="Papaceit M."/>
            <person name="Parisi M.J."/>
            <person name="Parisi M."/>
            <person name="Parts L."/>
            <person name="Pedersen J.S."/>
            <person name="Pesole G."/>
            <person name="Phillippy A.M."/>
            <person name="Ponting C.P."/>
            <person name="Pop M."/>
            <person name="Porcelli D."/>
            <person name="Powell J.R."/>
            <person name="Prohaska S."/>
            <person name="Pruitt K."/>
            <person name="Puig M."/>
            <person name="Quesneville H."/>
            <person name="Ram K.R."/>
            <person name="Rand D."/>
            <person name="Rasmussen M.D."/>
            <person name="Reed L.K."/>
            <person name="Reenan R."/>
            <person name="Reily A."/>
            <person name="Remington K.A."/>
            <person name="Rieger T.T."/>
            <person name="Ritchie M.G."/>
            <person name="Robin C."/>
            <person name="Rogers Y.H."/>
            <person name="Rohde C."/>
            <person name="Rozas J."/>
            <person name="Rubenfield M.J."/>
            <person name="Ruiz A."/>
            <person name="Russo S."/>
            <person name="Salzberg S.L."/>
            <person name="Sanchez-Gracia A."/>
            <person name="Saranga D.J."/>
            <person name="Sato H."/>
            <person name="Schaeffer S.W."/>
            <person name="Schatz M.C."/>
            <person name="Schlenke T."/>
            <person name="Schwartz R."/>
            <person name="Segarra C."/>
            <person name="Singh R.S."/>
            <person name="Sirot L."/>
            <person name="Sirota M."/>
            <person name="Sisneros N.B."/>
            <person name="Smith C.D."/>
            <person name="Smith T.F."/>
            <person name="Spieth J."/>
            <person name="Stage D.E."/>
            <person name="Stark A."/>
            <person name="Stephan W."/>
            <person name="Strausberg R.L."/>
            <person name="Strempel S."/>
            <person name="Sturgill D."/>
            <person name="Sutton G."/>
            <person name="Sutton G.G."/>
            <person name="Tao W."/>
            <person name="Teichmann S."/>
            <person name="Tobari Y.N."/>
            <person name="Tomimura Y."/>
            <person name="Tsolas J.M."/>
            <person name="Valente V.L."/>
            <person name="Venter E."/>
            <person name="Venter J.C."/>
            <person name="Vicario S."/>
            <person name="Vieira F.G."/>
            <person name="Vilella A.J."/>
            <person name="Villasante A."/>
            <person name="Walenz B."/>
            <person name="Wang J."/>
            <person name="Wasserman M."/>
            <person name="Watts T."/>
            <person name="Wilson D."/>
            <person name="Wilson R.K."/>
            <person name="Wing R.A."/>
            <person name="Wolfner M.F."/>
            <person name="Wong A."/>
            <person name="Wong G.K."/>
            <person name="Wu C.I."/>
            <person name="Wu G."/>
            <person name="Yamamoto D."/>
            <person name="Yang H.P."/>
            <person name="Yang S.P."/>
            <person name="Yorke J.A."/>
            <person name="Yoshida K."/>
            <person name="Zdobnov E."/>
            <person name="Zhang P."/>
            <person name="Zhang Y."/>
            <person name="Zimin A.V."/>
            <person name="Baldwin J."/>
            <person name="Abdouelleil A."/>
            <person name="Abdulkadir J."/>
            <person name="Abebe A."/>
            <person name="Abera B."/>
            <person name="Abreu J."/>
            <person name="Acer S.C."/>
            <person name="Aftuck L."/>
            <person name="Alexander A."/>
            <person name="An P."/>
            <person name="Anderson E."/>
            <person name="Anderson S."/>
            <person name="Arachi H."/>
            <person name="Azer M."/>
            <person name="Bachantsang P."/>
            <person name="Barry A."/>
            <person name="Bayul T."/>
            <person name="Berlin A."/>
            <person name="Bessette D."/>
            <person name="Bloom T."/>
            <person name="Blye J."/>
            <person name="Boguslavskiy L."/>
            <person name="Bonnet C."/>
            <person name="Boukhgalter B."/>
            <person name="Bourzgui I."/>
            <person name="Brown A."/>
            <person name="Cahill P."/>
            <person name="Channer S."/>
            <person name="Cheshatsang Y."/>
            <person name="Chuda L."/>
            <person name="Citroen M."/>
            <person name="Collymore A."/>
            <person name="Cooke P."/>
            <person name="Costello M."/>
            <person name="D'Aco K."/>
            <person name="Daza R."/>
            <person name="De Haan G."/>
            <person name="DeGray S."/>
            <person name="DeMaso C."/>
            <person name="Dhargay N."/>
            <person name="Dooley K."/>
            <person name="Dooley E."/>
            <person name="Doricent M."/>
            <person name="Dorje P."/>
            <person name="Dorjee K."/>
            <person name="Dupes A."/>
            <person name="Elong R."/>
            <person name="Falk J."/>
            <person name="Farina A."/>
            <person name="Faro S."/>
            <person name="Ferguson D."/>
            <person name="Fisher S."/>
            <person name="Foley C.D."/>
            <person name="Franke A."/>
            <person name="Friedrich D."/>
            <person name="Gadbois L."/>
            <person name="Gearin G."/>
            <person name="Gearin C.R."/>
            <person name="Giannoukos G."/>
            <person name="Goode T."/>
            <person name="Graham J."/>
            <person name="Grandbois E."/>
            <person name="Grewal S."/>
            <person name="Gyaltsen K."/>
            <person name="Hafez N."/>
            <person name="Hagos B."/>
            <person name="Hall J."/>
            <person name="Henson C."/>
            <person name="Hollinger A."/>
            <person name="Honan T."/>
            <person name="Huard M.D."/>
            <person name="Hughes L."/>
            <person name="Hurhula B."/>
            <person name="Husby M.E."/>
            <person name="Kamat A."/>
            <person name="Kanga B."/>
            <person name="Kashin S."/>
            <person name="Khazanovich D."/>
            <person name="Kisner P."/>
            <person name="Lance K."/>
            <person name="Lara M."/>
            <person name="Lee W."/>
            <person name="Lennon N."/>
            <person name="Letendre F."/>
            <person name="LeVine R."/>
            <person name="Lipovsky A."/>
            <person name="Liu X."/>
            <person name="Liu J."/>
            <person name="Liu S."/>
            <person name="Lokyitsang T."/>
            <person name="Lokyitsang Y."/>
            <person name="Lubonja R."/>
            <person name="Lui A."/>
            <person name="MacDonald P."/>
            <person name="Magnisalis V."/>
            <person name="Maru K."/>
            <person name="Matthews C."/>
            <person name="McCusker W."/>
            <person name="McDonough S."/>
            <person name="Mehta T."/>
            <person name="Meldrim J."/>
            <person name="Meneus L."/>
            <person name="Mihai O."/>
            <person name="Mihalev A."/>
            <person name="Mihova T."/>
            <person name="Mittelman R."/>
            <person name="Mlenga V."/>
            <person name="Montmayeur A."/>
            <person name="Mulrain L."/>
            <person name="Navidi A."/>
            <person name="Naylor J."/>
            <person name="Negash T."/>
            <person name="Nguyen T."/>
            <person name="Nguyen N."/>
            <person name="Nicol R."/>
            <person name="Norbu C."/>
            <person name="Norbu N."/>
            <person name="Novod N."/>
            <person name="O'Neill B."/>
            <person name="Osman S."/>
            <person name="Markiewicz E."/>
            <person name="Oyono O.L."/>
            <person name="Patti C."/>
            <person name="Phunkhang P."/>
            <person name="Pierre F."/>
            <person name="Priest M."/>
            <person name="Raghuraman S."/>
            <person name="Rege F."/>
            <person name="Reyes R."/>
            <person name="Rise C."/>
            <person name="Rogov P."/>
            <person name="Ross K."/>
            <person name="Ryan E."/>
            <person name="Settipalli S."/>
            <person name="Shea T."/>
            <person name="Sherpa N."/>
            <person name="Shi L."/>
            <person name="Shih D."/>
            <person name="Sparrow T."/>
            <person name="Spaulding J."/>
            <person name="Stalker J."/>
            <person name="Stange-Thomann N."/>
            <person name="Stavropoulos S."/>
            <person name="Stone C."/>
            <person name="Strader C."/>
            <person name="Tesfaye S."/>
            <person name="Thomson T."/>
            <person name="Thoulutsang Y."/>
            <person name="Thoulutsang D."/>
            <person name="Topham K."/>
            <person name="Topping I."/>
            <person name="Tsamla T."/>
            <person name="Vassiliev H."/>
            <person name="Vo A."/>
            <person name="Wangchuk T."/>
            <person name="Wangdi T."/>
            <person name="Weiand M."/>
            <person name="Wilkinson J."/>
            <person name="Wilson A."/>
            <person name="Yadav S."/>
            <person name="Young G."/>
            <person name="Yu Q."/>
            <person name="Zembek L."/>
            <person name="Zhong D."/>
            <person name="Zimmer A."/>
            <person name="Zwirko Z."/>
            <person name="Jaffe D.B."/>
            <person name="Alvarez P."/>
            <person name="Brockman W."/>
            <person name="Butler J."/>
            <person name="Chin C."/>
            <person name="Gnerre S."/>
            <person name="Grabherr M."/>
            <person name="Kleber M."/>
            <person name="Mauceli E."/>
            <person name="MacCallum I."/>
        </authorList>
    </citation>
    <scope>NUCLEOTIDE SEQUENCE [LARGE SCALE GENOMIC DNA]</scope>
    <source>
        <strain evidence="5">Tucson 14030-0811.24</strain>
    </source>
</reference>
<dbReference type="SUPFAM" id="SSF48452">
    <property type="entry name" value="TPR-like"/>
    <property type="match status" value="2"/>
</dbReference>
<dbReference type="HOGENOM" id="CLU_026953_1_0_1"/>
<dbReference type="Gene3D" id="1.25.40.10">
    <property type="entry name" value="Tetratricopeptide repeat domain"/>
    <property type="match status" value="2"/>
</dbReference>
<accession>B4NE63</accession>
<dbReference type="AlphaFoldDB" id="B4NE63"/>
<evidence type="ECO:0000256" key="1">
    <source>
        <dbReference type="ARBA" id="ARBA00022803"/>
    </source>
</evidence>
<evidence type="ECO:0000313" key="5">
    <source>
        <dbReference type="Proteomes" id="UP000007798"/>
    </source>
</evidence>
<feature type="compositionally biased region" description="Low complexity" evidence="3">
    <location>
        <begin position="570"/>
        <end position="584"/>
    </location>
</feature>
<dbReference type="OrthoDB" id="308440at2759"/>
<dbReference type="SMART" id="SM00028">
    <property type="entry name" value="TPR"/>
    <property type="match status" value="6"/>
</dbReference>
<protein>
    <submittedName>
        <fullName evidence="4">Uncharacterized protein</fullName>
    </submittedName>
</protein>
<dbReference type="KEGG" id="dwi:6648739"/>
<dbReference type="GO" id="GO:0016567">
    <property type="term" value="P:protein ubiquitination"/>
    <property type="evidence" value="ECO:0007669"/>
    <property type="project" value="TreeGrafter"/>
</dbReference>
<sequence>MENALFANVKKLYDHELYECVIPAASLMNTLLQNDQNVATAEMKYQVMLYLSSANYIERNFRLASKQLESAIRMRKTLVRQKNTSTYLSAIESSYAQFADVELRYRLAICFKELAEPTLAISMMQTVPSKMRTPKMNMLLARLQHHVRSKTEAIAAYKEVLSECPLSLSSIESLLELGMEGSDVNSLVFNAGNVEWLSTWIKGQAQMFGYKHLEAAKTFQQLNDTTPFRQNEYLLIQIGKCLYYYGNFVQAEHYLGMAAMVNPLNMSALCPLAVAYELNGKNDTQHEKLLDQITNRPDLVRAPSADYWFLHAQQFYKEEKFERSLIFSERSLTIDPRHIENMLLRGKLFVALERHQEAIEAFRTSQSLAPYRFEIYKGLSHCYGSLKRHKDAQNICAMAVRNFRTSPRSYTMFGRTILFYSTHPKAKKSARKFVEKSLEIDNSYLPAVALMAEIYRYDGATKEAILLLKKQVIMYPHAKLYAMLGDLLSQEKELGKALHYYYLALSLDPNCVKALQSINALNKTARSITTSSHINITTTSTATANMTANSSSSSVSNSASTTSRHPEPPSSSMSSSSLPANQPSGTGIGNSGATMTTPCGTPNHEWLLDCEETSHQDDALEMSSSPPVPQEDASDTFSEPFWQDVDGEMAN</sequence>
<dbReference type="eggNOG" id="KOG1174">
    <property type="taxonomic scope" value="Eukaryota"/>
</dbReference>
<dbReference type="STRING" id="7260.B4NE63"/>
<proteinExistence type="predicted"/>
<dbReference type="GO" id="GO:0005680">
    <property type="term" value="C:anaphase-promoting complex"/>
    <property type="evidence" value="ECO:0007669"/>
    <property type="project" value="EnsemblMetazoa"/>
</dbReference>
<organism evidence="4 5">
    <name type="scientific">Drosophila willistoni</name>
    <name type="common">Fruit fly</name>
    <dbReference type="NCBI Taxonomy" id="7260"/>
    <lineage>
        <taxon>Eukaryota</taxon>
        <taxon>Metazoa</taxon>
        <taxon>Ecdysozoa</taxon>
        <taxon>Arthropoda</taxon>
        <taxon>Hexapoda</taxon>
        <taxon>Insecta</taxon>
        <taxon>Pterygota</taxon>
        <taxon>Neoptera</taxon>
        <taxon>Endopterygota</taxon>
        <taxon>Diptera</taxon>
        <taxon>Brachycera</taxon>
        <taxon>Muscomorpha</taxon>
        <taxon>Ephydroidea</taxon>
        <taxon>Drosophilidae</taxon>
        <taxon>Drosophila</taxon>
        <taxon>Sophophora</taxon>
    </lineage>
</organism>
<feature type="region of interest" description="Disordered" evidence="3">
    <location>
        <begin position="545"/>
        <end position="651"/>
    </location>
</feature>
<dbReference type="EMBL" id="CH964239">
    <property type="protein sequence ID" value="EDW82032.2"/>
    <property type="molecule type" value="Genomic_DNA"/>
</dbReference>
<dbReference type="PANTHER" id="PTHR12558:SF36">
    <property type="entry name" value="ANAPHASE-PROMOTING COMPLEX SUBUNIT 7"/>
    <property type="match status" value="1"/>
</dbReference>
<keyword evidence="5" id="KW-1185">Reference proteome</keyword>
<dbReference type="Pfam" id="PF13181">
    <property type="entry name" value="TPR_8"/>
    <property type="match status" value="2"/>
</dbReference>
<feature type="compositionally biased region" description="Low complexity" evidence="3">
    <location>
        <begin position="545"/>
        <end position="563"/>
    </location>
</feature>
<name>B4NE63_DROWI</name>
<feature type="repeat" description="TPR" evidence="2">
    <location>
        <begin position="339"/>
        <end position="372"/>
    </location>
</feature>
<evidence type="ECO:0000256" key="2">
    <source>
        <dbReference type="PROSITE-ProRule" id="PRU00339"/>
    </source>
</evidence>
<dbReference type="InParanoid" id="B4NE63"/>
<keyword evidence="1 2" id="KW-0802">TPR repeat</keyword>